<evidence type="ECO:0000313" key="2">
    <source>
        <dbReference type="EMBL" id="KAA0185153.1"/>
    </source>
</evidence>
<evidence type="ECO:0000256" key="1">
    <source>
        <dbReference type="SAM" id="MobiDB-lite"/>
    </source>
</evidence>
<reference evidence="2" key="1">
    <citation type="submission" date="2019-05" db="EMBL/GenBank/DDBJ databases">
        <title>Annotation for the trematode Fasciolopsis buski.</title>
        <authorList>
            <person name="Choi Y.-J."/>
        </authorList>
    </citation>
    <scope>NUCLEOTIDE SEQUENCE</scope>
    <source>
        <strain evidence="2">HT</strain>
        <tissue evidence="2">Whole worm</tissue>
    </source>
</reference>
<comment type="caution">
    <text evidence="2">The sequence shown here is derived from an EMBL/GenBank/DDBJ whole genome shotgun (WGS) entry which is preliminary data.</text>
</comment>
<gene>
    <name evidence="2" type="ORF">FBUS_06457</name>
</gene>
<feature type="region of interest" description="Disordered" evidence="1">
    <location>
        <begin position="22"/>
        <end position="69"/>
    </location>
</feature>
<accession>A0A8E0RMB2</accession>
<organism evidence="2 3">
    <name type="scientific">Fasciolopsis buskii</name>
    <dbReference type="NCBI Taxonomy" id="27845"/>
    <lineage>
        <taxon>Eukaryota</taxon>
        <taxon>Metazoa</taxon>
        <taxon>Spiralia</taxon>
        <taxon>Lophotrochozoa</taxon>
        <taxon>Platyhelminthes</taxon>
        <taxon>Trematoda</taxon>
        <taxon>Digenea</taxon>
        <taxon>Plagiorchiida</taxon>
        <taxon>Echinostomata</taxon>
        <taxon>Echinostomatoidea</taxon>
        <taxon>Fasciolidae</taxon>
        <taxon>Fasciolopsis</taxon>
    </lineage>
</organism>
<protein>
    <submittedName>
        <fullName evidence="2">Uncharacterized protein</fullName>
    </submittedName>
</protein>
<evidence type="ECO:0000313" key="3">
    <source>
        <dbReference type="Proteomes" id="UP000728185"/>
    </source>
</evidence>
<keyword evidence="3" id="KW-1185">Reference proteome</keyword>
<dbReference type="OrthoDB" id="10477101at2759"/>
<dbReference type="EMBL" id="LUCM01010678">
    <property type="protein sequence ID" value="KAA0185153.1"/>
    <property type="molecule type" value="Genomic_DNA"/>
</dbReference>
<dbReference type="AlphaFoldDB" id="A0A8E0RMB2"/>
<dbReference type="Proteomes" id="UP000728185">
    <property type="component" value="Unassembled WGS sequence"/>
</dbReference>
<proteinExistence type="predicted"/>
<name>A0A8E0RMB2_9TREM</name>
<sequence>MELRQRLTRWQNRMRNFRWGRRTNKQLLTVPNSDGDADNGRGVSTKKSRKNHTDVSAVDKSSSSSRPRYPIRWIKRSANSERLVDSDGTTSLSTSQDTIVNRTVQSVLSTNGLKAPRYAKLTSSATQENNHQSNSTEQSKIKLVPEKWNELTSVLR</sequence>